<dbReference type="AlphaFoldDB" id="A0A2K1QJT0"/>
<evidence type="ECO:0000313" key="3">
    <source>
        <dbReference type="Proteomes" id="UP000243797"/>
    </source>
</evidence>
<accession>A0A2K1QJT0</accession>
<feature type="region of interest" description="Disordered" evidence="1">
    <location>
        <begin position="177"/>
        <end position="259"/>
    </location>
</feature>
<sequence length="530" mass="57596">MSGTRGEFTTLDPVVVTDDYADWYRAIEAISSDDSSSRSSSWKTETDSCAVASTDAGSVIPAIPYRATNHPSFAEEEEYEEPDWEDFDGGPYIPITGDAESFASLGSSFYRPWTSFRLPSGPTKYVSVSEWDPKLGERVRPVVRSGPSLVKFFQKLFANAALYPEELTAVSNASLSSATSHTGKSNITSDSVLQSETPSMSKMTPTKPRAPRKAISSAGRVTPIQPADIDHVSPTAGSVKPTSANVLEEKTSRQSRVTAAPTIAPAKQTPNKGPTTAISHNLIDERSPKQNILAAKRSGGLHQKPPQHGFTTDTTPGVLNKETTRKDPSTPSRYGVLEEETPTRKGKSKATHIGSAFKAIPKKRRPIPTSATPQATATPHTVHSSEAAIKTIDTARPATSATHRTRAAGKSVAFTYNSIAGRASPWADPSDPNYPQASFDSPWTSMNNNPSIGRFAQRMSVRRDLGMMSFDRFNPMPKKTEPVKETVEEPMSETIQEDVPKGMKKVTVRSDSGQTMAWWLERDDDADSQE</sequence>
<feature type="compositionally biased region" description="Low complexity" evidence="1">
    <location>
        <begin position="368"/>
        <end position="381"/>
    </location>
</feature>
<keyword evidence="3" id="KW-1185">Reference proteome</keyword>
<feature type="compositionally biased region" description="Basic and acidic residues" evidence="1">
    <location>
        <begin position="478"/>
        <end position="487"/>
    </location>
</feature>
<evidence type="ECO:0000256" key="1">
    <source>
        <dbReference type="SAM" id="MobiDB-lite"/>
    </source>
</evidence>
<dbReference type="Proteomes" id="UP000243797">
    <property type="component" value="Unassembled WGS sequence"/>
</dbReference>
<name>A0A2K1QJT0_9PEZI</name>
<organism evidence="2 3">
    <name type="scientific">Sphaceloma murrayae</name>
    <dbReference type="NCBI Taxonomy" id="2082308"/>
    <lineage>
        <taxon>Eukaryota</taxon>
        <taxon>Fungi</taxon>
        <taxon>Dikarya</taxon>
        <taxon>Ascomycota</taxon>
        <taxon>Pezizomycotina</taxon>
        <taxon>Dothideomycetes</taxon>
        <taxon>Dothideomycetidae</taxon>
        <taxon>Myriangiales</taxon>
        <taxon>Elsinoaceae</taxon>
        <taxon>Sphaceloma</taxon>
    </lineage>
</organism>
<gene>
    <name evidence="2" type="ORF">CAC42_8150</name>
</gene>
<feature type="compositionally biased region" description="Polar residues" evidence="1">
    <location>
        <begin position="177"/>
        <end position="204"/>
    </location>
</feature>
<feature type="region of interest" description="Disordered" evidence="1">
    <location>
        <begin position="365"/>
        <end position="385"/>
    </location>
</feature>
<dbReference type="EMBL" id="NKHZ01000080">
    <property type="protein sequence ID" value="PNS15149.1"/>
    <property type="molecule type" value="Genomic_DNA"/>
</dbReference>
<evidence type="ECO:0000313" key="2">
    <source>
        <dbReference type="EMBL" id="PNS15149.1"/>
    </source>
</evidence>
<proteinExistence type="predicted"/>
<feature type="region of interest" description="Disordered" evidence="1">
    <location>
        <begin position="470"/>
        <end position="510"/>
    </location>
</feature>
<protein>
    <submittedName>
        <fullName evidence="2">Uncharacterized protein</fullName>
    </submittedName>
</protein>
<dbReference type="InParanoid" id="A0A2K1QJT0"/>
<reference evidence="2 3" key="1">
    <citation type="submission" date="2017-06" db="EMBL/GenBank/DDBJ databases">
        <title>Draft genome sequence of a variant of Elsinoe murrayae.</title>
        <authorList>
            <person name="Cheng Q."/>
        </authorList>
    </citation>
    <scope>NUCLEOTIDE SEQUENCE [LARGE SCALE GENOMIC DNA]</scope>
    <source>
        <strain evidence="2 3">CQ-2017a</strain>
    </source>
</reference>
<feature type="region of interest" description="Disordered" evidence="1">
    <location>
        <begin position="298"/>
        <end position="351"/>
    </location>
</feature>
<comment type="caution">
    <text evidence="2">The sequence shown here is derived from an EMBL/GenBank/DDBJ whole genome shotgun (WGS) entry which is preliminary data.</text>
</comment>